<dbReference type="Gene3D" id="3.30.1490.130">
    <property type="entry name" value="D-aminoacylase. Domain 3"/>
    <property type="match status" value="1"/>
</dbReference>
<dbReference type="InterPro" id="IPR050378">
    <property type="entry name" value="Metallo-dep_Hydrolases_sf"/>
</dbReference>
<dbReference type="InterPro" id="IPR023100">
    <property type="entry name" value="D-aminoacylase_insert_dom_sf"/>
</dbReference>
<dbReference type="Gene3D" id="2.30.40.10">
    <property type="entry name" value="Urease, subunit C, domain 1"/>
    <property type="match status" value="1"/>
</dbReference>
<dbReference type="CDD" id="cd01297">
    <property type="entry name" value="D-aminoacylase"/>
    <property type="match status" value="1"/>
</dbReference>
<feature type="domain" description="Amidohydrolase 3" evidence="2">
    <location>
        <begin position="73"/>
        <end position="504"/>
    </location>
</feature>
<dbReference type="RefSeq" id="WP_232106788.1">
    <property type="nucleotide sequence ID" value="NZ_CP036266.1"/>
</dbReference>
<dbReference type="EC" id="3.5.1.81" evidence="3"/>
<reference evidence="3 4" key="1">
    <citation type="submission" date="2019-02" db="EMBL/GenBank/DDBJ databases">
        <title>Deep-cultivation of Planctomycetes and their phenomic and genomic characterization uncovers novel biology.</title>
        <authorList>
            <person name="Wiegand S."/>
            <person name="Jogler M."/>
            <person name="Boedeker C."/>
            <person name="Pinto D."/>
            <person name="Vollmers J."/>
            <person name="Rivas-Marin E."/>
            <person name="Kohn T."/>
            <person name="Peeters S.H."/>
            <person name="Heuer A."/>
            <person name="Rast P."/>
            <person name="Oberbeckmann S."/>
            <person name="Bunk B."/>
            <person name="Jeske O."/>
            <person name="Meyerdierks A."/>
            <person name="Storesund J.E."/>
            <person name="Kallscheuer N."/>
            <person name="Luecker S."/>
            <person name="Lage O.M."/>
            <person name="Pohl T."/>
            <person name="Merkel B.J."/>
            <person name="Hornburger P."/>
            <person name="Mueller R.-W."/>
            <person name="Bruemmer F."/>
            <person name="Labrenz M."/>
            <person name="Spormann A.M."/>
            <person name="Op den Camp H."/>
            <person name="Overmann J."/>
            <person name="Amann R."/>
            <person name="Jetten M.S.M."/>
            <person name="Mascher T."/>
            <person name="Medema M.H."/>
            <person name="Devos D.P."/>
            <person name="Kaster A.-K."/>
            <person name="Ovreas L."/>
            <person name="Rohde M."/>
            <person name="Galperin M.Y."/>
            <person name="Jogler C."/>
        </authorList>
    </citation>
    <scope>NUCLEOTIDE SEQUENCE [LARGE SCALE GENOMIC DNA]</scope>
    <source>
        <strain evidence="3 4">HG66A1</strain>
    </source>
</reference>
<keyword evidence="1" id="KW-0732">Signal</keyword>
<dbReference type="GO" id="GO:0047420">
    <property type="term" value="F:N-acyl-D-amino-acid deacylase activity"/>
    <property type="evidence" value="ECO:0007669"/>
    <property type="project" value="UniProtKB-EC"/>
</dbReference>
<dbReference type="SUPFAM" id="SSF51338">
    <property type="entry name" value="Composite domain of metallo-dependent hydrolases"/>
    <property type="match status" value="1"/>
</dbReference>
<sequence precursor="true">MTLRPAIVLRSLLLLALLLPSLGVAAERVDYVIENGTLHDGTGQVIKQGHVAVRDGKIVSVGPGKGPASETRIDASGLIVCPGFIDLHTHSDRGIVNPKARGAVNYLMQGCTTSVTGNCGMGPIEVKEFYDKVDLAGAGTNVAHLLPQGDLRSQVIGKVNRKATKAELQEMQQRAARAMQEGAWGMSTGLIYTPSTYADTEELIALARVIGKAGGIYASHIRGEEDGLLGSYQEAIRIGREAEVPVHVSHMKVKGTPNWGNLRLAIDMIKQARKTGQRVTADQYPYIAASTSLAATVFPPWSMSGGREELVKRLDTADVGEKIRTAVAQSLSIKEDGKQIVIAQYGPRPEWVGRHLREIAKQEAKTPLQITEEIIRNGGAQIVNFAMNEEEVRMAMQHPWVATASDGGVMIPDATRPHPRNYGAFPRKIGHYAIREQVLPLNQAIRSATGLPAEILGLTDRGFLKPGQAADIVVFDPKTIIDTATFENPHQYAEGMRYVFVNGVAAVYGGTPTGALAGRALRKPSAP</sequence>
<dbReference type="Pfam" id="PF07969">
    <property type="entry name" value="Amidohydro_3"/>
    <property type="match status" value="1"/>
</dbReference>
<dbReference type="AlphaFoldDB" id="A0A517PLB5"/>
<gene>
    <name evidence="3" type="primary">dan_1</name>
    <name evidence="3" type="ORF">HG66A1_19520</name>
</gene>
<evidence type="ECO:0000313" key="4">
    <source>
        <dbReference type="Proteomes" id="UP000320421"/>
    </source>
</evidence>
<dbReference type="InterPro" id="IPR013108">
    <property type="entry name" value="Amidohydro_3"/>
</dbReference>
<feature type="signal peptide" evidence="1">
    <location>
        <begin position="1"/>
        <end position="26"/>
    </location>
</feature>
<dbReference type="InterPro" id="IPR032466">
    <property type="entry name" value="Metal_Hydrolase"/>
</dbReference>
<name>A0A517PLB5_9PLAN</name>
<dbReference type="EMBL" id="CP036266">
    <property type="protein sequence ID" value="QDT20167.1"/>
    <property type="molecule type" value="Genomic_DNA"/>
</dbReference>
<protein>
    <submittedName>
        <fullName evidence="3">D-aminoacylase</fullName>
        <ecNumber evidence="3">3.5.1.81</ecNumber>
    </submittedName>
</protein>
<dbReference type="Proteomes" id="UP000320421">
    <property type="component" value="Chromosome"/>
</dbReference>
<keyword evidence="4" id="KW-1185">Reference proteome</keyword>
<dbReference type="InterPro" id="IPR011059">
    <property type="entry name" value="Metal-dep_hydrolase_composite"/>
</dbReference>
<feature type="chain" id="PRO_5022000225" evidence="1">
    <location>
        <begin position="27"/>
        <end position="527"/>
    </location>
</feature>
<evidence type="ECO:0000259" key="2">
    <source>
        <dbReference type="Pfam" id="PF07969"/>
    </source>
</evidence>
<organism evidence="3 4">
    <name type="scientific">Gimesia chilikensis</name>
    <dbReference type="NCBI Taxonomy" id="2605989"/>
    <lineage>
        <taxon>Bacteria</taxon>
        <taxon>Pseudomonadati</taxon>
        <taxon>Planctomycetota</taxon>
        <taxon>Planctomycetia</taxon>
        <taxon>Planctomycetales</taxon>
        <taxon>Planctomycetaceae</taxon>
        <taxon>Gimesia</taxon>
    </lineage>
</organism>
<accession>A0A517PLB5</accession>
<keyword evidence="3" id="KW-0378">Hydrolase</keyword>
<proteinExistence type="predicted"/>
<evidence type="ECO:0000256" key="1">
    <source>
        <dbReference type="SAM" id="SignalP"/>
    </source>
</evidence>
<dbReference type="Gene3D" id="3.20.20.140">
    <property type="entry name" value="Metal-dependent hydrolases"/>
    <property type="match status" value="1"/>
</dbReference>
<evidence type="ECO:0000313" key="3">
    <source>
        <dbReference type="EMBL" id="QDT20167.1"/>
    </source>
</evidence>
<dbReference type="PANTHER" id="PTHR11647">
    <property type="entry name" value="HYDRANTOINASE/DIHYDROPYRIMIDINASE FAMILY MEMBER"/>
    <property type="match status" value="1"/>
</dbReference>
<dbReference type="PANTHER" id="PTHR11647:SF1">
    <property type="entry name" value="COLLAPSIN RESPONSE MEDIATOR PROTEIN"/>
    <property type="match status" value="1"/>
</dbReference>
<dbReference type="SUPFAM" id="SSF51556">
    <property type="entry name" value="Metallo-dependent hydrolases"/>
    <property type="match status" value="1"/>
</dbReference>